<keyword evidence="1" id="KW-0472">Membrane</keyword>
<dbReference type="PROSITE" id="PS51257">
    <property type="entry name" value="PROKAR_LIPOPROTEIN"/>
    <property type="match status" value="1"/>
</dbReference>
<comment type="caution">
    <text evidence="2">The sequence shown here is derived from an EMBL/GenBank/DDBJ whole genome shotgun (WGS) entry which is preliminary data.</text>
</comment>
<dbReference type="RefSeq" id="WP_092726603.1">
    <property type="nucleotide sequence ID" value="NZ_FNNO01000019.1"/>
</dbReference>
<protein>
    <submittedName>
        <fullName evidence="2">Uncharacterized protein</fullName>
    </submittedName>
</protein>
<organism evidence="2 3">
    <name type="scientific">Hydrobacter penzbergensis</name>
    <dbReference type="NCBI Taxonomy" id="1235997"/>
    <lineage>
        <taxon>Bacteria</taxon>
        <taxon>Pseudomonadati</taxon>
        <taxon>Bacteroidota</taxon>
        <taxon>Chitinophagia</taxon>
        <taxon>Chitinophagales</taxon>
        <taxon>Chitinophagaceae</taxon>
        <taxon>Hydrobacter</taxon>
    </lineage>
</organism>
<gene>
    <name evidence="2" type="ORF">SAMN05444410_11933</name>
</gene>
<dbReference type="Proteomes" id="UP000198711">
    <property type="component" value="Unassembled WGS sequence"/>
</dbReference>
<dbReference type="EMBL" id="FNNO01000019">
    <property type="protein sequence ID" value="SDX53835.1"/>
    <property type="molecule type" value="Genomic_DNA"/>
</dbReference>
<evidence type="ECO:0000313" key="3">
    <source>
        <dbReference type="Proteomes" id="UP000198711"/>
    </source>
</evidence>
<reference evidence="2 3" key="1">
    <citation type="submission" date="2016-10" db="EMBL/GenBank/DDBJ databases">
        <authorList>
            <person name="Varghese N."/>
            <person name="Submissions S."/>
        </authorList>
    </citation>
    <scope>NUCLEOTIDE SEQUENCE [LARGE SCALE GENOMIC DNA]</scope>
    <source>
        <strain evidence="2 3">DSM 25353</strain>
    </source>
</reference>
<feature type="transmembrane region" description="Helical" evidence="1">
    <location>
        <begin position="30"/>
        <end position="51"/>
    </location>
</feature>
<evidence type="ECO:0000256" key="1">
    <source>
        <dbReference type="SAM" id="Phobius"/>
    </source>
</evidence>
<keyword evidence="1" id="KW-1133">Transmembrane helix</keyword>
<name>A0A8X8IHG9_9BACT</name>
<keyword evidence="3" id="KW-1185">Reference proteome</keyword>
<keyword evidence="1" id="KW-0812">Transmembrane</keyword>
<evidence type="ECO:0000313" key="2">
    <source>
        <dbReference type="EMBL" id="SDX53835.1"/>
    </source>
</evidence>
<proteinExistence type="predicted"/>
<sequence>MKWKIVPLLYAAVVFCAILASSCVMTRYRHYTVGLLAVNVVIQFVFAFVAIAEMKGAPNFTIDQKRWWRGYLLSSPLIFGFAYLKFLRSRFPSA</sequence>
<feature type="transmembrane region" description="Helical" evidence="1">
    <location>
        <begin position="71"/>
        <end position="88"/>
    </location>
</feature>
<accession>A0A8X8IHG9</accession>
<dbReference type="AlphaFoldDB" id="A0A8X8IHG9"/>